<name>A0A0U5BN11_9MICO</name>
<evidence type="ECO:0000313" key="3">
    <source>
        <dbReference type="Proteomes" id="UP000218965"/>
    </source>
</evidence>
<dbReference type="Pfam" id="PF00085">
    <property type="entry name" value="Thioredoxin"/>
    <property type="match status" value="1"/>
</dbReference>
<protein>
    <submittedName>
        <fullName evidence="2">Putative THIOREDOXIN THIX</fullName>
    </submittedName>
</protein>
<evidence type="ECO:0000259" key="1">
    <source>
        <dbReference type="PROSITE" id="PS51352"/>
    </source>
</evidence>
<dbReference type="Proteomes" id="UP000218965">
    <property type="component" value="Chromosome"/>
</dbReference>
<reference evidence="2 3" key="2">
    <citation type="submission" date="2016-01" db="EMBL/GenBank/DDBJ databases">
        <title>Microcella alkaliphila JAM AC0309 whole genome shotgun sequence.</title>
        <authorList>
            <person name="Kurata A."/>
            <person name="Hirose Y."/>
            <person name="Kishimoto N."/>
            <person name="Kobayashi T."/>
        </authorList>
    </citation>
    <scope>NUCLEOTIDE SEQUENCE [LARGE SCALE GENOMIC DNA]</scope>
    <source>
        <strain evidence="2 3">JAM AC0309</strain>
    </source>
</reference>
<accession>A0A0U5BN11</accession>
<evidence type="ECO:0000313" key="2">
    <source>
        <dbReference type="EMBL" id="BAU31964.1"/>
    </source>
</evidence>
<dbReference type="EMBL" id="AP017315">
    <property type="protein sequence ID" value="BAU31964.1"/>
    <property type="molecule type" value="Genomic_DNA"/>
</dbReference>
<feature type="domain" description="Thioredoxin" evidence="1">
    <location>
        <begin position="20"/>
        <end position="137"/>
    </location>
</feature>
<organism evidence="2 3">
    <name type="scientific">Microcella alkaliphila</name>
    <dbReference type="NCBI Taxonomy" id="279828"/>
    <lineage>
        <taxon>Bacteria</taxon>
        <taxon>Bacillati</taxon>
        <taxon>Actinomycetota</taxon>
        <taxon>Actinomycetes</taxon>
        <taxon>Micrococcales</taxon>
        <taxon>Microbacteriaceae</taxon>
        <taxon>Microcella</taxon>
    </lineage>
</organism>
<dbReference type="SUPFAM" id="SSF52833">
    <property type="entry name" value="Thioredoxin-like"/>
    <property type="match status" value="1"/>
</dbReference>
<dbReference type="PROSITE" id="PS51352">
    <property type="entry name" value="THIOREDOXIN_2"/>
    <property type="match status" value="1"/>
</dbReference>
<proteinExistence type="predicted"/>
<dbReference type="InterPro" id="IPR013766">
    <property type="entry name" value="Thioredoxin_domain"/>
</dbReference>
<dbReference type="Gene3D" id="3.40.30.10">
    <property type="entry name" value="Glutaredoxin"/>
    <property type="match status" value="1"/>
</dbReference>
<dbReference type="InterPro" id="IPR036249">
    <property type="entry name" value="Thioredoxin-like_sf"/>
</dbReference>
<dbReference type="AlphaFoldDB" id="A0A0U5BN11"/>
<reference evidence="3" key="1">
    <citation type="submission" date="2015-12" db="EMBL/GenBank/DDBJ databases">
        <authorList>
            <person name="Shamseldin A."/>
            <person name="Moawad H."/>
            <person name="Abd El-Rahim W.M."/>
            <person name="Sadowsky M.J."/>
        </authorList>
    </citation>
    <scope>NUCLEOTIDE SEQUENCE [LARGE SCALE GENOMIC DNA]</scope>
    <source>
        <strain evidence="3">JAM AC0309</strain>
    </source>
</reference>
<sequence>MCVDPLFALATLAALVAVSALIGIAVRAAQGRVRADGQHVDRALTADGAELTLLQLSSPVCSACAAMRRVGGQLASDDATVGHREIDVTEHPELVRELGIMSTPTTLVVDRAGRVRSRIIGAATVDTVRQTLQDARTIREEVAA</sequence>
<gene>
    <name evidence="2" type="ORF">MalAC0309_1103</name>
</gene>
<dbReference type="CDD" id="cd02947">
    <property type="entry name" value="TRX_family"/>
    <property type="match status" value="1"/>
</dbReference>
<dbReference type="KEGG" id="malk:MalAC0309_1103"/>